<dbReference type="AlphaFoldDB" id="N1PB99"/>
<keyword evidence="4" id="KW-1185">Reference proteome</keyword>
<dbReference type="OMA" id="IARNYTI"/>
<dbReference type="OrthoDB" id="10005154at2759"/>
<sequence length="464" mass="51403">MELIVKALVTLDAYQTYNGLLDDDDYTGWHVESTKPVAVYAGNECAEVPIGVLFCDHVQSQMPPVYEWGTEHIVPPILGRLKDAGYELRVVAATDNTEVNIECPGIDNITMTADRGIAFVRKNVSDATSPAIVRCSSPCLVMQYNRGYRALGYDVIETRTDPFMSLIPSTKNYEYSLHFGTATYIALNRTFEFTSYFSVIAPTANTNEVMFDLELITDPWTDLGNGYSISSFAINPGQHTVTTESGSVPIMGSVYGHGVNHITGYGYPAGYNVTGNKIRSTRLQVMSGIGPGSVNETKPDESLVAVCEDPFNPNIVRNKDSLQVFFLTFDLKKPRFEPCASKALSAMKAVLDDIKNEVNNLICLDLLCIPAVSTWVYDISIVEPTSMDPLSKITFAVTLWSSNAEVIMNAVACKRHLIDYFSNFGDFTQRWRTPLPVGEKCDPSDLEFQVPPLMEYPKNWRCAG</sequence>
<evidence type="ECO:0000313" key="2">
    <source>
        <dbReference type="EMBL" id="ELU18835.1"/>
    </source>
</evidence>
<reference evidence="2 4" key="2">
    <citation type="journal article" date="2013" name="Nature">
        <title>Insights into bilaterian evolution from three spiralian genomes.</title>
        <authorList>
            <person name="Simakov O."/>
            <person name="Marletaz F."/>
            <person name="Cho S.J."/>
            <person name="Edsinger-Gonzales E."/>
            <person name="Havlak P."/>
            <person name="Hellsten U."/>
            <person name="Kuo D.H."/>
            <person name="Larsson T."/>
            <person name="Lv J."/>
            <person name="Arendt D."/>
            <person name="Savage R."/>
            <person name="Osoegawa K."/>
            <person name="de Jong P."/>
            <person name="Grimwood J."/>
            <person name="Chapman J.A."/>
            <person name="Shapiro H."/>
            <person name="Aerts A."/>
            <person name="Otillar R.P."/>
            <person name="Terry A.Y."/>
            <person name="Boore J.L."/>
            <person name="Grigoriev I.V."/>
            <person name="Lindberg D.R."/>
            <person name="Seaver E.C."/>
            <person name="Weisblat D.A."/>
            <person name="Putnam N.H."/>
            <person name="Rokhsar D.S."/>
        </authorList>
    </citation>
    <scope>NUCLEOTIDE SEQUENCE</scope>
    <source>
        <strain evidence="2 4">I ESC-2004</strain>
    </source>
</reference>
<reference evidence="3" key="3">
    <citation type="submission" date="2015-06" db="UniProtKB">
        <authorList>
            <consortium name="EnsemblMetazoa"/>
        </authorList>
    </citation>
    <scope>IDENTIFICATION</scope>
</reference>
<dbReference type="HOGENOM" id="CLU_589566_0_0_1"/>
<dbReference type="PANTHER" id="PTHR46534">
    <property type="entry name" value="IGGFC_BINDING DOMAIN-CONTAINING PROTEIN"/>
    <property type="match status" value="1"/>
</dbReference>
<dbReference type="Pfam" id="PF17517">
    <property type="entry name" value="IgGFc_binding"/>
    <property type="match status" value="1"/>
</dbReference>
<organism evidence="2">
    <name type="scientific">Capitella teleta</name>
    <name type="common">Polychaete worm</name>
    <dbReference type="NCBI Taxonomy" id="283909"/>
    <lineage>
        <taxon>Eukaryota</taxon>
        <taxon>Metazoa</taxon>
        <taxon>Spiralia</taxon>
        <taxon>Lophotrochozoa</taxon>
        <taxon>Annelida</taxon>
        <taxon>Polychaeta</taxon>
        <taxon>Sedentaria</taxon>
        <taxon>Scolecida</taxon>
        <taxon>Capitellidae</taxon>
        <taxon>Capitella</taxon>
    </lineage>
</organism>
<dbReference type="Proteomes" id="UP000014760">
    <property type="component" value="Unassembled WGS sequence"/>
</dbReference>
<reference evidence="4" key="1">
    <citation type="submission" date="2012-12" db="EMBL/GenBank/DDBJ databases">
        <authorList>
            <person name="Hellsten U."/>
            <person name="Grimwood J."/>
            <person name="Chapman J.A."/>
            <person name="Shapiro H."/>
            <person name="Aerts A."/>
            <person name="Otillar R.P."/>
            <person name="Terry A.Y."/>
            <person name="Boore J.L."/>
            <person name="Simakov O."/>
            <person name="Marletaz F."/>
            <person name="Cho S.-J."/>
            <person name="Edsinger-Gonzales E."/>
            <person name="Havlak P."/>
            <person name="Kuo D.-H."/>
            <person name="Larsson T."/>
            <person name="Lv J."/>
            <person name="Arendt D."/>
            <person name="Savage R."/>
            <person name="Osoegawa K."/>
            <person name="de Jong P."/>
            <person name="Lindberg D.R."/>
            <person name="Seaver E.C."/>
            <person name="Weisblat D.A."/>
            <person name="Putnam N.H."/>
            <person name="Grigoriev I.V."/>
            <person name="Rokhsar D.S."/>
        </authorList>
    </citation>
    <scope>NUCLEOTIDE SEQUENCE</scope>
    <source>
        <strain evidence="4">I ESC-2004</strain>
    </source>
</reference>
<feature type="domain" description="IgGFc-binding protein N-terminal" evidence="1">
    <location>
        <begin position="9"/>
        <end position="256"/>
    </location>
</feature>
<dbReference type="PANTHER" id="PTHR46534:SF1">
    <property type="entry name" value="IGGFC-BINDING PROTEIN N-TERMINAL DOMAIN-CONTAINING PROTEIN"/>
    <property type="match status" value="1"/>
</dbReference>
<dbReference type="STRING" id="283909.N1PB99"/>
<protein>
    <recommendedName>
        <fullName evidence="1">IgGFc-binding protein N-terminal domain-containing protein</fullName>
    </recommendedName>
</protein>
<dbReference type="EnsemblMetazoa" id="CapteT226753">
    <property type="protein sequence ID" value="CapteP226753"/>
    <property type="gene ID" value="CapteG226753"/>
</dbReference>
<evidence type="ECO:0000313" key="4">
    <source>
        <dbReference type="Proteomes" id="UP000014760"/>
    </source>
</evidence>
<dbReference type="InterPro" id="IPR035234">
    <property type="entry name" value="IgGFc-bd_N"/>
</dbReference>
<dbReference type="EMBL" id="AMQN01000029">
    <property type="status" value="NOT_ANNOTATED_CDS"/>
    <property type="molecule type" value="Genomic_DNA"/>
</dbReference>
<accession>N1PB99</accession>
<evidence type="ECO:0000259" key="1">
    <source>
        <dbReference type="Pfam" id="PF17517"/>
    </source>
</evidence>
<gene>
    <name evidence="2" type="ORF">CAPTEDRAFT_226753</name>
</gene>
<proteinExistence type="predicted"/>
<dbReference type="EMBL" id="KB291798">
    <property type="protein sequence ID" value="ELU18835.1"/>
    <property type="molecule type" value="Genomic_DNA"/>
</dbReference>
<dbReference type="EMBL" id="AMQN01000030">
    <property type="status" value="NOT_ANNOTATED_CDS"/>
    <property type="molecule type" value="Genomic_DNA"/>
</dbReference>
<name>N1PB99_CAPTE</name>
<evidence type="ECO:0000313" key="3">
    <source>
        <dbReference type="EnsemblMetazoa" id="CapteP226753"/>
    </source>
</evidence>